<accession>A0A8S5UJB7</accession>
<feature type="compositionally biased region" description="Basic and acidic residues" evidence="1">
    <location>
        <begin position="104"/>
        <end position="113"/>
    </location>
</feature>
<reference evidence="2" key="1">
    <citation type="journal article" date="2021" name="Proc. Natl. Acad. Sci. U.S.A.">
        <title>A Catalog of Tens of Thousands of Viruses from Human Metagenomes Reveals Hidden Associations with Chronic Diseases.</title>
        <authorList>
            <person name="Tisza M.J."/>
            <person name="Buck C.B."/>
        </authorList>
    </citation>
    <scope>NUCLEOTIDE SEQUENCE</scope>
    <source>
        <strain evidence="2">CtTDf8</strain>
    </source>
</reference>
<proteinExistence type="predicted"/>
<protein>
    <submittedName>
        <fullName evidence="2">Uncharacterized protein</fullName>
    </submittedName>
</protein>
<sequence length="113" mass="12738">MFTRRFLHPLASSGAAIRRYRRSRSAAAAAGAGVGDGGMLRRVDPLDQKKNQKNTKNLLTIAVTCAIIVSAKDKKLDGPRRLSLKVRKPRRRLRLSARNKRARRGEDTQFREI</sequence>
<feature type="compositionally biased region" description="Basic residues" evidence="1">
    <location>
        <begin position="82"/>
        <end position="103"/>
    </location>
</feature>
<evidence type="ECO:0000256" key="1">
    <source>
        <dbReference type="SAM" id="MobiDB-lite"/>
    </source>
</evidence>
<evidence type="ECO:0000313" key="2">
    <source>
        <dbReference type="EMBL" id="DAF94524.1"/>
    </source>
</evidence>
<name>A0A8S5UJB7_9CAUD</name>
<dbReference type="EMBL" id="BK016093">
    <property type="protein sequence ID" value="DAF94524.1"/>
    <property type="molecule type" value="Genomic_DNA"/>
</dbReference>
<organism evidence="2">
    <name type="scientific">Siphoviridae sp. ctTDf8</name>
    <dbReference type="NCBI Taxonomy" id="2825517"/>
    <lineage>
        <taxon>Viruses</taxon>
        <taxon>Duplodnaviria</taxon>
        <taxon>Heunggongvirae</taxon>
        <taxon>Uroviricota</taxon>
        <taxon>Caudoviricetes</taxon>
    </lineage>
</organism>
<feature type="region of interest" description="Disordered" evidence="1">
    <location>
        <begin position="78"/>
        <end position="113"/>
    </location>
</feature>